<feature type="transmembrane region" description="Helical" evidence="1">
    <location>
        <begin position="12"/>
        <end position="31"/>
    </location>
</feature>
<evidence type="ECO:0000313" key="3">
    <source>
        <dbReference type="Proteomes" id="UP000831947"/>
    </source>
</evidence>
<dbReference type="Pfam" id="PF13425">
    <property type="entry name" value="O-antigen_lig"/>
    <property type="match status" value="1"/>
</dbReference>
<keyword evidence="3" id="KW-1185">Reference proteome</keyword>
<reference evidence="2 3" key="1">
    <citation type="journal article" date="2022" name="Int. J. Syst. Evol. Microbiol.">
        <title>Apilactobacillus apisilvae sp. nov., Nicolia spurrieriana gen. nov. sp. nov., Bombilactobacillus folatiphilus sp. nov. and Bombilactobacillus thymidiniphilus sp. nov., four new lactic acid bacterial isolates from stingless bees Tetragonula carbonaria and Austroplebeia australis.</title>
        <authorList>
            <person name="Oliphant S.A."/>
            <person name="Watson-Haigh N.S."/>
            <person name="Sumby K.M."/>
            <person name="Gardner J."/>
            <person name="Groom S."/>
            <person name="Jiranek V."/>
        </authorList>
    </citation>
    <scope>NUCLEOTIDE SEQUENCE [LARGE SCALE GENOMIC DNA]</scope>
    <source>
        <strain evidence="2 3">SG4_A1</strain>
    </source>
</reference>
<dbReference type="Proteomes" id="UP000831947">
    <property type="component" value="Chromosome"/>
</dbReference>
<feature type="transmembrane region" description="Helical" evidence="1">
    <location>
        <begin position="180"/>
        <end position="198"/>
    </location>
</feature>
<feature type="transmembrane region" description="Helical" evidence="1">
    <location>
        <begin position="138"/>
        <end position="160"/>
    </location>
</feature>
<keyword evidence="1" id="KW-0812">Transmembrane</keyword>
<feature type="transmembrane region" description="Helical" evidence="1">
    <location>
        <begin position="205"/>
        <end position="221"/>
    </location>
</feature>
<feature type="transmembrane region" description="Helical" evidence="1">
    <location>
        <begin position="37"/>
        <end position="59"/>
    </location>
</feature>
<evidence type="ECO:0000256" key="1">
    <source>
        <dbReference type="SAM" id="Phobius"/>
    </source>
</evidence>
<sequence length="469" mass="53481">MKKKQLQNFGLFLIYFVILQPVLDVITGWQVKLMPHFGLTIGVLVRAIVLLAVICFVVFAAKENSNWLDRLVPWYLVTLLVFIIVNLVVSKFNKPVFSLTNEGVSTFKTINYLLIFLGMYYALRNLKIETVRVLVPKVIYWAVMIINIVMIGATLTHSGFNTYPQGKVGQSGWFNAGNELGAILAISFPIILLYAINYSYKHGRYWHFIGVFLTVSSVVMLGTKSCFYGMIIGLIFALVYLVIKWFTKTKNGKRSQNSVNILLIMVTFIGIGMIYPKSPVHMNSAIQADIIKDNQANKKKIIRDKKEHKHMDHYEKFLIQNKELSNPLVAKLLSGRTNYFRVTAEQYTRAPVAQKLFGLGVGGNYKNRPRTIEMDLFDLYFQFGIIGSILTILPLVGLILYLAFYFVRYLTKYVIQDNLLYFVAFGLGLFMSILSGHVLNAPGVSIYFGLVAAYLVNQLEYFSQNKKRY</sequence>
<name>A0ABY4PC06_9LACO</name>
<dbReference type="RefSeq" id="WP_249512448.1">
    <property type="nucleotide sequence ID" value="NZ_CP093365.1"/>
</dbReference>
<gene>
    <name evidence="2" type="ORF">MOO47_05445</name>
</gene>
<proteinExistence type="predicted"/>
<keyword evidence="1" id="KW-0472">Membrane</keyword>
<feature type="transmembrane region" description="Helical" evidence="1">
    <location>
        <begin position="109"/>
        <end position="126"/>
    </location>
</feature>
<dbReference type="InterPro" id="IPR049504">
    <property type="entry name" value="O-antigen_lig"/>
</dbReference>
<organism evidence="2 3">
    <name type="scientific">Bombilactobacillus thymidiniphilus</name>
    <dbReference type="NCBI Taxonomy" id="2923363"/>
    <lineage>
        <taxon>Bacteria</taxon>
        <taxon>Bacillati</taxon>
        <taxon>Bacillota</taxon>
        <taxon>Bacilli</taxon>
        <taxon>Lactobacillales</taxon>
        <taxon>Lactobacillaceae</taxon>
        <taxon>Bombilactobacillus</taxon>
    </lineage>
</organism>
<keyword evidence="2" id="KW-0436">Ligase</keyword>
<feature type="transmembrane region" description="Helical" evidence="1">
    <location>
        <begin position="71"/>
        <end position="89"/>
    </location>
</feature>
<feature type="transmembrane region" description="Helical" evidence="1">
    <location>
        <begin position="258"/>
        <end position="275"/>
    </location>
</feature>
<feature type="transmembrane region" description="Helical" evidence="1">
    <location>
        <begin position="419"/>
        <end position="438"/>
    </location>
</feature>
<protein>
    <submittedName>
        <fullName evidence="2">O-antigen ligase family protein</fullName>
    </submittedName>
</protein>
<dbReference type="GO" id="GO:0016874">
    <property type="term" value="F:ligase activity"/>
    <property type="evidence" value="ECO:0007669"/>
    <property type="project" value="UniProtKB-KW"/>
</dbReference>
<feature type="transmembrane region" description="Helical" evidence="1">
    <location>
        <begin position="227"/>
        <end position="246"/>
    </location>
</feature>
<dbReference type="EMBL" id="CP093365">
    <property type="protein sequence ID" value="UQS83222.1"/>
    <property type="molecule type" value="Genomic_DNA"/>
</dbReference>
<accession>A0ABY4PC06</accession>
<keyword evidence="1" id="KW-1133">Transmembrane helix</keyword>
<evidence type="ECO:0000313" key="2">
    <source>
        <dbReference type="EMBL" id="UQS83222.1"/>
    </source>
</evidence>
<feature type="transmembrane region" description="Helical" evidence="1">
    <location>
        <begin position="379"/>
        <end position="407"/>
    </location>
</feature>
<feature type="transmembrane region" description="Helical" evidence="1">
    <location>
        <begin position="444"/>
        <end position="462"/>
    </location>
</feature>